<evidence type="ECO:0000259" key="1">
    <source>
        <dbReference type="Pfam" id="PF19440"/>
    </source>
</evidence>
<dbReference type="EMBL" id="JAIPUX010003289">
    <property type="protein sequence ID" value="KAH0622770.1"/>
    <property type="molecule type" value="Genomic_DNA"/>
</dbReference>
<dbReference type="SUPFAM" id="SSF48452">
    <property type="entry name" value="TPR-like"/>
    <property type="match status" value="1"/>
</dbReference>
<name>A0ABQ7SZM5_PHRPL</name>
<dbReference type="Proteomes" id="UP000826234">
    <property type="component" value="Unassembled WGS sequence"/>
</dbReference>
<dbReference type="InterPro" id="IPR051722">
    <property type="entry name" value="Endocytosis_PI4K-reg_protein"/>
</dbReference>
<dbReference type="InterPro" id="IPR011990">
    <property type="entry name" value="TPR-like_helical_dom_sf"/>
</dbReference>
<comment type="caution">
    <text evidence="2">The sequence shown here is derived from an EMBL/GenBank/DDBJ whole genome shotgun (WGS) entry which is preliminary data.</text>
</comment>
<gene>
    <name evidence="2" type="ORF">JD844_025419</name>
</gene>
<dbReference type="PANTHER" id="PTHR23083:SF475">
    <property type="entry name" value="TETRATRICOPEPTIDE REPEAT PROTEIN 7A"/>
    <property type="match status" value="1"/>
</dbReference>
<dbReference type="PANTHER" id="PTHR23083">
    <property type="entry name" value="TETRATRICOPEPTIDE REPEAT PROTEIN, TPR"/>
    <property type="match status" value="1"/>
</dbReference>
<feature type="domain" description="Tetratricopeptide repeat protein 7 N-terminal" evidence="1">
    <location>
        <begin position="15"/>
        <end position="62"/>
    </location>
</feature>
<dbReference type="Pfam" id="PF19440">
    <property type="entry name" value="TTC7_N"/>
    <property type="match status" value="1"/>
</dbReference>
<evidence type="ECO:0000313" key="3">
    <source>
        <dbReference type="Proteomes" id="UP000826234"/>
    </source>
</evidence>
<evidence type="ECO:0000313" key="2">
    <source>
        <dbReference type="EMBL" id="KAH0622770.1"/>
    </source>
</evidence>
<protein>
    <recommendedName>
        <fullName evidence="1">Tetratricopeptide repeat protein 7 N-terminal domain-containing protein</fullName>
    </recommendedName>
</protein>
<reference evidence="2 3" key="1">
    <citation type="journal article" date="2022" name="Gigascience">
        <title>A chromosome-level genome assembly and annotation of the desert horned lizard, Phrynosoma platyrhinos, provides insight into chromosomal rearrangements among reptiles.</title>
        <authorList>
            <person name="Koochekian N."/>
            <person name="Ascanio A."/>
            <person name="Farleigh K."/>
            <person name="Card D.C."/>
            <person name="Schield D.R."/>
            <person name="Castoe T.A."/>
            <person name="Jezkova T."/>
        </authorList>
    </citation>
    <scope>NUCLEOTIDE SEQUENCE [LARGE SCALE GENOMIC DNA]</scope>
    <source>
        <strain evidence="2">NK-2021</strain>
    </source>
</reference>
<dbReference type="InterPro" id="IPR045819">
    <property type="entry name" value="TTC7_N"/>
</dbReference>
<keyword evidence="3" id="KW-1185">Reference proteome</keyword>
<sequence>MNSKAAVENVNKLGANQDAVISRAPEQKDDRAVSLRDASAVYDLLSITLGRRGQYVMLSECLERAMKLAFGEFHLWYQLALSMAACGKFSQAKVNLNY</sequence>
<proteinExistence type="predicted"/>
<organism evidence="2 3">
    <name type="scientific">Phrynosoma platyrhinos</name>
    <name type="common">Desert horned lizard</name>
    <dbReference type="NCBI Taxonomy" id="52577"/>
    <lineage>
        <taxon>Eukaryota</taxon>
        <taxon>Metazoa</taxon>
        <taxon>Chordata</taxon>
        <taxon>Craniata</taxon>
        <taxon>Vertebrata</taxon>
        <taxon>Euteleostomi</taxon>
        <taxon>Lepidosauria</taxon>
        <taxon>Squamata</taxon>
        <taxon>Bifurcata</taxon>
        <taxon>Unidentata</taxon>
        <taxon>Episquamata</taxon>
        <taxon>Toxicofera</taxon>
        <taxon>Iguania</taxon>
        <taxon>Phrynosomatidae</taxon>
        <taxon>Phrynosomatinae</taxon>
        <taxon>Phrynosoma</taxon>
    </lineage>
</organism>
<accession>A0ABQ7SZM5</accession>